<comment type="similarity">
    <text evidence="3">Belongs to the HARBI1 family.</text>
</comment>
<name>A0ABQ9JT53_9CUCU</name>
<evidence type="ECO:0000313" key="9">
    <source>
        <dbReference type="EMBL" id="KAJ8981059.1"/>
    </source>
</evidence>
<keyword evidence="10" id="KW-1185">Reference proteome</keyword>
<evidence type="ECO:0000256" key="3">
    <source>
        <dbReference type="ARBA" id="ARBA00006958"/>
    </source>
</evidence>
<dbReference type="EMBL" id="JAPWTJ010000208">
    <property type="protein sequence ID" value="KAJ8981059.1"/>
    <property type="molecule type" value="Genomic_DNA"/>
</dbReference>
<dbReference type="InterPro" id="IPR027806">
    <property type="entry name" value="HARBI1_dom"/>
</dbReference>
<evidence type="ECO:0000259" key="8">
    <source>
        <dbReference type="Pfam" id="PF13359"/>
    </source>
</evidence>
<keyword evidence="6" id="KW-0378">Hydrolase</keyword>
<evidence type="ECO:0000256" key="1">
    <source>
        <dbReference type="ARBA" id="ARBA00001968"/>
    </source>
</evidence>
<dbReference type="PANTHER" id="PTHR22930">
    <property type="match status" value="1"/>
</dbReference>
<accession>A0ABQ9JT53</accession>
<dbReference type="PANTHER" id="PTHR22930:SF289">
    <property type="entry name" value="DDE TNP4 DOMAIN-CONTAINING PROTEIN-RELATED"/>
    <property type="match status" value="1"/>
</dbReference>
<comment type="cofactor">
    <cofactor evidence="1">
        <name>a divalent metal cation</name>
        <dbReference type="ChEBI" id="CHEBI:60240"/>
    </cofactor>
</comment>
<keyword evidence="5" id="KW-0479">Metal-binding</keyword>
<evidence type="ECO:0000313" key="10">
    <source>
        <dbReference type="Proteomes" id="UP001162164"/>
    </source>
</evidence>
<evidence type="ECO:0000256" key="4">
    <source>
        <dbReference type="ARBA" id="ARBA00022722"/>
    </source>
</evidence>
<evidence type="ECO:0000256" key="6">
    <source>
        <dbReference type="ARBA" id="ARBA00022801"/>
    </source>
</evidence>
<evidence type="ECO:0000256" key="7">
    <source>
        <dbReference type="ARBA" id="ARBA00023242"/>
    </source>
</evidence>
<organism evidence="9 10">
    <name type="scientific">Molorchus minor</name>
    <dbReference type="NCBI Taxonomy" id="1323400"/>
    <lineage>
        <taxon>Eukaryota</taxon>
        <taxon>Metazoa</taxon>
        <taxon>Ecdysozoa</taxon>
        <taxon>Arthropoda</taxon>
        <taxon>Hexapoda</taxon>
        <taxon>Insecta</taxon>
        <taxon>Pterygota</taxon>
        <taxon>Neoptera</taxon>
        <taxon>Endopterygota</taxon>
        <taxon>Coleoptera</taxon>
        <taxon>Polyphaga</taxon>
        <taxon>Cucujiformia</taxon>
        <taxon>Chrysomeloidea</taxon>
        <taxon>Cerambycidae</taxon>
        <taxon>Lamiinae</taxon>
        <taxon>Monochamini</taxon>
        <taxon>Molorchus</taxon>
    </lineage>
</organism>
<keyword evidence="4" id="KW-0540">Nuclease</keyword>
<dbReference type="InterPro" id="IPR045249">
    <property type="entry name" value="HARBI1-like"/>
</dbReference>
<comment type="subcellular location">
    <subcellularLocation>
        <location evidence="2">Nucleus</location>
    </subcellularLocation>
</comment>
<reference evidence="9" key="1">
    <citation type="journal article" date="2023" name="Insect Mol. Biol.">
        <title>Genome sequencing provides insights into the evolution of gene families encoding plant cell wall-degrading enzymes in longhorned beetles.</title>
        <authorList>
            <person name="Shin N.R."/>
            <person name="Okamura Y."/>
            <person name="Kirsch R."/>
            <person name="Pauchet Y."/>
        </authorList>
    </citation>
    <scope>NUCLEOTIDE SEQUENCE</scope>
    <source>
        <strain evidence="9">MMC_N1</strain>
    </source>
</reference>
<feature type="domain" description="DDE Tnp4" evidence="8">
    <location>
        <begin position="135"/>
        <end position="285"/>
    </location>
</feature>
<sequence length="341" mass="39241">MDVEDDIFEDDLDLLEIIEFGFPRQMFRLYKDTAQHLLILIEDDLQYPNNLNNAVSPMNQLLTALRLFSTGGHLSTVADYMQMDISTVSRIVVRVSEAIARLSPQYIRMPENGRFIEEQTKFYEIARFPKVIAVVDGTHIKIQSPGGEDAEIFRNRKSYFSVNTQVACNADLKFLNIVARWPGSSHDSTIFNNSDLMAQFEQRHFPNCYILGDSGYPLRNYFFTPLLNPNWPAQQLYNESHIRTRNTIERAIGVWKRRFPIMAYGARLKLETILTIIVATAVLHNITIEMNEPEPPPADEIDIDELNYLIEIGQIPEQIANNVNAIPRHVQQIIIVKNLFI</sequence>
<evidence type="ECO:0000256" key="5">
    <source>
        <dbReference type="ARBA" id="ARBA00022723"/>
    </source>
</evidence>
<evidence type="ECO:0000256" key="2">
    <source>
        <dbReference type="ARBA" id="ARBA00004123"/>
    </source>
</evidence>
<gene>
    <name evidence="9" type="ORF">NQ317_018032</name>
</gene>
<proteinExistence type="inferred from homology"/>
<keyword evidence="7" id="KW-0539">Nucleus</keyword>
<comment type="caution">
    <text evidence="9">The sequence shown here is derived from an EMBL/GenBank/DDBJ whole genome shotgun (WGS) entry which is preliminary data.</text>
</comment>
<dbReference type="Pfam" id="PF13359">
    <property type="entry name" value="DDE_Tnp_4"/>
    <property type="match status" value="1"/>
</dbReference>
<dbReference type="Proteomes" id="UP001162164">
    <property type="component" value="Unassembled WGS sequence"/>
</dbReference>
<protein>
    <recommendedName>
        <fullName evidence="8">DDE Tnp4 domain-containing protein</fullName>
    </recommendedName>
</protein>